<dbReference type="InterPro" id="IPR012338">
    <property type="entry name" value="Beta-lactam/transpept-like"/>
</dbReference>
<keyword evidence="1" id="KW-0812">Transmembrane</keyword>
<dbReference type="Proteomes" id="UP000572051">
    <property type="component" value="Unassembled WGS sequence"/>
</dbReference>
<evidence type="ECO:0000313" key="5">
    <source>
        <dbReference type="Proteomes" id="UP000572051"/>
    </source>
</evidence>
<dbReference type="Gene3D" id="3.40.710.10">
    <property type="entry name" value="DD-peptidase/beta-lactamase superfamily"/>
    <property type="match status" value="1"/>
</dbReference>
<feature type="signal peptide" evidence="2">
    <location>
        <begin position="1"/>
        <end position="19"/>
    </location>
</feature>
<comment type="caution">
    <text evidence="4">The sequence shown here is derived from an EMBL/GenBank/DDBJ whole genome shotgun (WGS) entry which is preliminary data.</text>
</comment>
<evidence type="ECO:0000313" key="4">
    <source>
        <dbReference type="EMBL" id="NYJ38096.1"/>
    </source>
</evidence>
<feature type="chain" id="PRO_5038897799" evidence="2">
    <location>
        <begin position="20"/>
        <end position="510"/>
    </location>
</feature>
<dbReference type="InterPro" id="IPR001466">
    <property type="entry name" value="Beta-lactam-related"/>
</dbReference>
<dbReference type="RefSeq" id="WP_179829289.1">
    <property type="nucleotide sequence ID" value="NZ_JACCFS010000001.1"/>
</dbReference>
<gene>
    <name evidence="4" type="ORF">HNR10_005977</name>
</gene>
<dbReference type="InterPro" id="IPR050491">
    <property type="entry name" value="AmpC-like"/>
</dbReference>
<keyword evidence="2" id="KW-0732">Signal</keyword>
<organism evidence="4 5">
    <name type="scientific">Nocardiopsis aegyptia</name>
    <dbReference type="NCBI Taxonomy" id="220378"/>
    <lineage>
        <taxon>Bacteria</taxon>
        <taxon>Bacillati</taxon>
        <taxon>Actinomycetota</taxon>
        <taxon>Actinomycetes</taxon>
        <taxon>Streptosporangiales</taxon>
        <taxon>Nocardiopsidaceae</taxon>
        <taxon>Nocardiopsis</taxon>
    </lineage>
</organism>
<protein>
    <submittedName>
        <fullName evidence="4">CubicO group peptidase (Beta-lactamase class C family)</fullName>
    </submittedName>
</protein>
<dbReference type="Pfam" id="PF00144">
    <property type="entry name" value="Beta-lactamase"/>
    <property type="match status" value="1"/>
</dbReference>
<keyword evidence="5" id="KW-1185">Reference proteome</keyword>
<dbReference type="AlphaFoldDB" id="A0A7Z0ETP5"/>
<reference evidence="4 5" key="1">
    <citation type="submission" date="2020-07" db="EMBL/GenBank/DDBJ databases">
        <title>Sequencing the genomes of 1000 actinobacteria strains.</title>
        <authorList>
            <person name="Klenk H.-P."/>
        </authorList>
    </citation>
    <scope>NUCLEOTIDE SEQUENCE [LARGE SCALE GENOMIC DNA]</scope>
    <source>
        <strain evidence="4 5">DSM 44442</strain>
    </source>
</reference>
<proteinExistence type="predicted"/>
<evidence type="ECO:0000256" key="2">
    <source>
        <dbReference type="SAM" id="SignalP"/>
    </source>
</evidence>
<accession>A0A7Z0ETP5</accession>
<dbReference type="SUPFAM" id="SSF56601">
    <property type="entry name" value="beta-lactamase/transpeptidase-like"/>
    <property type="match status" value="1"/>
</dbReference>
<feature type="transmembrane region" description="Helical" evidence="1">
    <location>
        <begin position="436"/>
        <end position="460"/>
    </location>
</feature>
<evidence type="ECO:0000259" key="3">
    <source>
        <dbReference type="Pfam" id="PF00144"/>
    </source>
</evidence>
<dbReference type="PANTHER" id="PTHR46825:SF9">
    <property type="entry name" value="BETA-LACTAMASE-RELATED DOMAIN-CONTAINING PROTEIN"/>
    <property type="match status" value="1"/>
</dbReference>
<feature type="domain" description="Beta-lactamase-related" evidence="3">
    <location>
        <begin position="48"/>
        <end position="374"/>
    </location>
</feature>
<sequence length="510" mass="54031">MHTRLGTALATLLSVLVLAAPTTPAAAALPAPSRAAGSGQAPVDTARIDRYVREYVQRQGLAGVSVAVVSQGRVVHTGGYGHDSRGRPVSARTPMLTASLSKSFTAMAVMRLVEQGEIALDDAVTDHLVEFDPRDPRAEHITVRQLLDQTSGMASQGLLSPERRAKHSSREAVAILATMELAAEPGTRHHYFNGNYWMLARLVEVVSGRPFSDYLDDNVLSPLGMADSGTALDGERAVAGFEGLEWGHVPLYGVSVPRREPPDFSGGAGGVVSTAQDMGRWLAPFTSGGATVQGQPFVSAETIDTLLTPSDPQERYALGWRPVPGEDRMAHSGALFGYTAYQTVAQDRSLGVAVLNNSLTPLDTAQPLAVALLDLAQGREPDQPVPVHRIIDAVLGALALVTVVLGVRRVLGARAWAARMAGRARWRPVARSVPRLLPLALIAAYAVLGAASGAAASVVWEVGVGGAWPVALTVWLLVAAMANTATVVVRGYWLRRERVRPRAGADAHQP</sequence>
<evidence type="ECO:0000256" key="1">
    <source>
        <dbReference type="SAM" id="Phobius"/>
    </source>
</evidence>
<keyword evidence="1" id="KW-1133">Transmembrane helix</keyword>
<feature type="transmembrane region" description="Helical" evidence="1">
    <location>
        <begin position="393"/>
        <end position="416"/>
    </location>
</feature>
<feature type="transmembrane region" description="Helical" evidence="1">
    <location>
        <begin position="472"/>
        <end position="493"/>
    </location>
</feature>
<dbReference type="PANTHER" id="PTHR46825">
    <property type="entry name" value="D-ALANYL-D-ALANINE-CARBOXYPEPTIDASE/ENDOPEPTIDASE AMPH"/>
    <property type="match status" value="1"/>
</dbReference>
<dbReference type="EMBL" id="JACCFS010000001">
    <property type="protein sequence ID" value="NYJ38096.1"/>
    <property type="molecule type" value="Genomic_DNA"/>
</dbReference>
<keyword evidence="1" id="KW-0472">Membrane</keyword>
<name>A0A7Z0ETP5_9ACTN</name>